<sequence>MEASSSFEETQRLLLWSASPSLLAAKGTSSPSVPVTTGGSPASPSAALLHSLGDEGLRSALHPPGIVATADWLRYLLFQAVEDAQLLFSSLLDECECSALGLPEDTRNAGNEGNEKQTDRNTNFPQTPTAAATHVLDPPIAFAVAPEKSAPHRRLNRSETAASPSVRPAAEPAEAAATAGENDEGREGCAATGAAVPGSLMESEESSTCTEINKAGTGDTETNSKRDEEAETKDSATNIEQAGADNAQAPPTAREYISTTMSWAFKQLESPRLFPFSPTATAAEAEAGAAEDAARRQPPITGANQDKNEEEEEKELRQTAALIVRRLLRCYAHIYLYHLPLLQQYDAVASANHCLKKLMFLSVDGGLIERGGPLKSLERAWLDAAQPEASLRCTDTKDTPQTAGHRETNDQRTARAAHAEAQWLLPALQNAELCLGAIEGEEFPTTGRN</sequence>
<evidence type="ECO:0000313" key="3">
    <source>
        <dbReference type="Proteomes" id="UP000030763"/>
    </source>
</evidence>
<reference evidence="2" key="2">
    <citation type="submission" date="2013-10" db="EMBL/GenBank/DDBJ databases">
        <authorList>
            <person name="Aslett M."/>
        </authorList>
    </citation>
    <scope>NUCLEOTIDE SEQUENCE [LARGE SCALE GENOMIC DNA]</scope>
    <source>
        <strain evidence="2">Weybridge</strain>
    </source>
</reference>
<dbReference type="VEuPathDB" id="ToxoDB:EMWEY_00032280"/>
<dbReference type="OrthoDB" id="8170117at2759"/>
<dbReference type="InterPro" id="IPR005301">
    <property type="entry name" value="MOB_kinase_act_fam"/>
</dbReference>
<dbReference type="InterPro" id="IPR036703">
    <property type="entry name" value="MOB_kinase_act_sf"/>
</dbReference>
<feature type="compositionally biased region" description="Low complexity" evidence="1">
    <location>
        <begin position="281"/>
        <end position="291"/>
    </location>
</feature>
<evidence type="ECO:0000313" key="2">
    <source>
        <dbReference type="EMBL" id="CDJ60585.1"/>
    </source>
</evidence>
<dbReference type="Pfam" id="PF03637">
    <property type="entry name" value="Mob1_phocein"/>
    <property type="match status" value="1"/>
</dbReference>
<dbReference type="Gene3D" id="1.20.140.30">
    <property type="entry name" value="MOB kinase activator"/>
    <property type="match status" value="1"/>
</dbReference>
<keyword evidence="3" id="KW-1185">Reference proteome</keyword>
<feature type="compositionally biased region" description="Low complexity" evidence="1">
    <location>
        <begin position="161"/>
        <end position="179"/>
    </location>
</feature>
<dbReference type="RefSeq" id="XP_013337235.1">
    <property type="nucleotide sequence ID" value="XM_013481781.1"/>
</dbReference>
<protein>
    <recommendedName>
        <fullName evidence="4">Mob1/phocein family protein</fullName>
    </recommendedName>
</protein>
<dbReference type="SUPFAM" id="SSF101152">
    <property type="entry name" value="Mob1/phocein"/>
    <property type="match status" value="1"/>
</dbReference>
<dbReference type="PANTHER" id="PTHR22599">
    <property type="entry name" value="MPS ONE BINDER KINASE ACTIVATOR-LIKE MOB"/>
    <property type="match status" value="1"/>
</dbReference>
<feature type="region of interest" description="Disordered" evidence="1">
    <location>
        <begin position="102"/>
        <end position="129"/>
    </location>
</feature>
<organism evidence="2 3">
    <name type="scientific">Eimeria maxima</name>
    <name type="common">Coccidian parasite</name>
    <dbReference type="NCBI Taxonomy" id="5804"/>
    <lineage>
        <taxon>Eukaryota</taxon>
        <taxon>Sar</taxon>
        <taxon>Alveolata</taxon>
        <taxon>Apicomplexa</taxon>
        <taxon>Conoidasida</taxon>
        <taxon>Coccidia</taxon>
        <taxon>Eucoccidiorida</taxon>
        <taxon>Eimeriorina</taxon>
        <taxon>Eimeriidae</taxon>
        <taxon>Eimeria</taxon>
    </lineage>
</organism>
<accession>U6MG27</accession>
<reference evidence="2" key="1">
    <citation type="submission" date="2013-10" db="EMBL/GenBank/DDBJ databases">
        <title>Genomic analysis of the causative agents of coccidiosis in chickens.</title>
        <authorList>
            <person name="Reid A.J."/>
            <person name="Blake D."/>
            <person name="Billington K."/>
            <person name="Browne H."/>
            <person name="Dunn M."/>
            <person name="Hung S."/>
            <person name="Kawahara F."/>
            <person name="Miranda-Saavedra D."/>
            <person name="Mourier T."/>
            <person name="Nagra H."/>
            <person name="Otto T.D."/>
            <person name="Rawlings N."/>
            <person name="Sanchez A."/>
            <person name="Sanders M."/>
            <person name="Subramaniam C."/>
            <person name="Tay Y."/>
            <person name="Dear P."/>
            <person name="Doerig C."/>
            <person name="Gruber A."/>
            <person name="Parkinson J."/>
            <person name="Shirley M."/>
            <person name="Wan K.L."/>
            <person name="Berriman M."/>
            <person name="Tomley F."/>
            <person name="Pain A."/>
        </authorList>
    </citation>
    <scope>NUCLEOTIDE SEQUENCE [LARGE SCALE GENOMIC DNA]</scope>
    <source>
        <strain evidence="2">Weybridge</strain>
    </source>
</reference>
<feature type="compositionally biased region" description="Low complexity" evidence="1">
    <location>
        <begin position="38"/>
        <end position="47"/>
    </location>
</feature>
<proteinExistence type="predicted"/>
<dbReference type="EMBL" id="HG721883">
    <property type="protein sequence ID" value="CDJ60585.1"/>
    <property type="molecule type" value="Genomic_DNA"/>
</dbReference>
<name>U6MG27_EIMMA</name>
<evidence type="ECO:0000256" key="1">
    <source>
        <dbReference type="SAM" id="MobiDB-lite"/>
    </source>
</evidence>
<feature type="compositionally biased region" description="Polar residues" evidence="1">
    <location>
        <begin position="120"/>
        <end position="129"/>
    </location>
</feature>
<dbReference type="GeneID" id="25337214"/>
<dbReference type="SMART" id="SM01388">
    <property type="entry name" value="Mob1_phocein"/>
    <property type="match status" value="1"/>
</dbReference>
<feature type="region of interest" description="Disordered" evidence="1">
    <location>
        <begin position="281"/>
        <end position="313"/>
    </location>
</feature>
<feature type="region of interest" description="Disordered" evidence="1">
    <location>
        <begin position="147"/>
        <end position="251"/>
    </location>
</feature>
<feature type="region of interest" description="Disordered" evidence="1">
    <location>
        <begin position="27"/>
        <end position="47"/>
    </location>
</feature>
<feature type="compositionally biased region" description="Polar residues" evidence="1">
    <location>
        <begin position="27"/>
        <end position="37"/>
    </location>
</feature>
<dbReference type="AlphaFoldDB" id="U6MG27"/>
<feature type="compositionally biased region" description="Basic and acidic residues" evidence="1">
    <location>
        <begin position="394"/>
        <end position="413"/>
    </location>
</feature>
<evidence type="ECO:0008006" key="4">
    <source>
        <dbReference type="Google" id="ProtNLM"/>
    </source>
</evidence>
<gene>
    <name evidence="2" type="ORF">EMWEY_00032280</name>
</gene>
<dbReference type="Proteomes" id="UP000030763">
    <property type="component" value="Unassembled WGS sequence"/>
</dbReference>
<feature type="compositionally biased region" description="Basic and acidic residues" evidence="1">
    <location>
        <begin position="222"/>
        <end position="234"/>
    </location>
</feature>
<feature type="region of interest" description="Disordered" evidence="1">
    <location>
        <begin position="391"/>
        <end position="415"/>
    </location>
</feature>